<dbReference type="SUPFAM" id="SSF89550">
    <property type="entry name" value="PHP domain-like"/>
    <property type="match status" value="1"/>
</dbReference>
<name>A0A1G2KQV5_9BACT</name>
<dbReference type="InterPro" id="IPR052018">
    <property type="entry name" value="PHP_domain"/>
</dbReference>
<evidence type="ECO:0000313" key="3">
    <source>
        <dbReference type="Proteomes" id="UP000177811"/>
    </source>
</evidence>
<proteinExistence type="predicted"/>
<comment type="caution">
    <text evidence="2">The sequence shown here is derived from an EMBL/GenBank/DDBJ whole genome shotgun (WGS) entry which is preliminary data.</text>
</comment>
<sequence length="304" mass="33628">MNTIDLQIQSTCSDGAHTPKELVHMARDRGVAVISLTDHDTVEGVPIAREEGARFGVKVLPGIEMTCQLMEHEIHMLGFGIDHTNAKLLSALKEARDARKKKSEKIVNRLQDAGFIVTMDDVRRCSKGETIARPNIAEAVLSRPENKGKLGSIAHIHEFIEAYLVSGKPTYVEREKMPAEAAVNLIHGAGGIAVWSHPAVSIHNDFNKIEDVLKVFISYGVDGIEAFHPNYSEDETEFLNMLAEKYGLLRSAGSDYHREDDAYHNPQGRGGIAGYDAFGYDLGDIVPRIETAILKRRLQAERTT</sequence>
<dbReference type="GO" id="GO:0035312">
    <property type="term" value="F:5'-3' DNA exonuclease activity"/>
    <property type="evidence" value="ECO:0007669"/>
    <property type="project" value="TreeGrafter"/>
</dbReference>
<evidence type="ECO:0000259" key="1">
    <source>
        <dbReference type="SMART" id="SM00481"/>
    </source>
</evidence>
<dbReference type="SMART" id="SM00481">
    <property type="entry name" value="POLIIIAc"/>
    <property type="match status" value="1"/>
</dbReference>
<reference evidence="2 3" key="1">
    <citation type="journal article" date="2016" name="Nat. Commun.">
        <title>Thousands of microbial genomes shed light on interconnected biogeochemical processes in an aquifer system.</title>
        <authorList>
            <person name="Anantharaman K."/>
            <person name="Brown C.T."/>
            <person name="Hug L.A."/>
            <person name="Sharon I."/>
            <person name="Castelle C.J."/>
            <person name="Probst A.J."/>
            <person name="Thomas B.C."/>
            <person name="Singh A."/>
            <person name="Wilkins M.J."/>
            <person name="Karaoz U."/>
            <person name="Brodie E.L."/>
            <person name="Williams K.H."/>
            <person name="Hubbard S.S."/>
            <person name="Banfield J.F."/>
        </authorList>
    </citation>
    <scope>NUCLEOTIDE SEQUENCE [LARGE SCALE GENOMIC DNA]</scope>
</reference>
<dbReference type="PANTHER" id="PTHR42924:SF3">
    <property type="entry name" value="POLYMERASE_HISTIDINOL PHOSPHATASE N-TERMINAL DOMAIN-CONTAINING PROTEIN"/>
    <property type="match status" value="1"/>
</dbReference>
<dbReference type="InterPro" id="IPR003141">
    <property type="entry name" value="Pol/His_phosphatase_N"/>
</dbReference>
<organism evidence="2 3">
    <name type="scientific">Candidatus Sungbacteria bacterium RIFCSPHIGHO2_02_FULL_51_29</name>
    <dbReference type="NCBI Taxonomy" id="1802273"/>
    <lineage>
        <taxon>Bacteria</taxon>
        <taxon>Candidatus Sungiibacteriota</taxon>
    </lineage>
</organism>
<accession>A0A1G2KQV5</accession>
<dbReference type="AlphaFoldDB" id="A0A1G2KQV5"/>
<dbReference type="Gene3D" id="1.10.150.650">
    <property type="match status" value="1"/>
</dbReference>
<feature type="domain" description="Polymerase/histidinol phosphatase N-terminal" evidence="1">
    <location>
        <begin position="4"/>
        <end position="69"/>
    </location>
</feature>
<dbReference type="CDD" id="cd07438">
    <property type="entry name" value="PHP_HisPPase_AMP"/>
    <property type="match status" value="1"/>
</dbReference>
<dbReference type="EMBL" id="MHQL01000057">
    <property type="protein sequence ID" value="OHA01654.1"/>
    <property type="molecule type" value="Genomic_DNA"/>
</dbReference>
<dbReference type="Gene3D" id="3.20.20.140">
    <property type="entry name" value="Metal-dependent hydrolases"/>
    <property type="match status" value="1"/>
</dbReference>
<evidence type="ECO:0000313" key="2">
    <source>
        <dbReference type="EMBL" id="OHA01654.1"/>
    </source>
</evidence>
<dbReference type="Pfam" id="PF02811">
    <property type="entry name" value="PHP"/>
    <property type="match status" value="1"/>
</dbReference>
<dbReference type="GO" id="GO:0004534">
    <property type="term" value="F:5'-3' RNA exonuclease activity"/>
    <property type="evidence" value="ECO:0007669"/>
    <property type="project" value="TreeGrafter"/>
</dbReference>
<dbReference type="InterPro" id="IPR016195">
    <property type="entry name" value="Pol/histidinol_Pase-like"/>
</dbReference>
<dbReference type="InterPro" id="IPR004013">
    <property type="entry name" value="PHP_dom"/>
</dbReference>
<dbReference type="PANTHER" id="PTHR42924">
    <property type="entry name" value="EXONUCLEASE"/>
    <property type="match status" value="1"/>
</dbReference>
<protein>
    <recommendedName>
        <fullName evidence="1">Polymerase/histidinol phosphatase N-terminal domain-containing protein</fullName>
    </recommendedName>
</protein>
<dbReference type="Proteomes" id="UP000177811">
    <property type="component" value="Unassembled WGS sequence"/>
</dbReference>
<gene>
    <name evidence="2" type="ORF">A3C16_04360</name>
</gene>